<reference evidence="2" key="1">
    <citation type="submission" date="2021-04" db="EMBL/GenBank/DDBJ databases">
        <title>Draft genome of Fusarium avenaceum strain F156N33, isolated from an atmospheric sample in Virginia.</title>
        <authorList>
            <person name="Yang S."/>
            <person name="Vinatzer B.A."/>
            <person name="Coleman J."/>
        </authorList>
    </citation>
    <scope>NUCLEOTIDE SEQUENCE</scope>
    <source>
        <strain evidence="2">F156N33</strain>
    </source>
</reference>
<dbReference type="Gene3D" id="2.40.70.10">
    <property type="entry name" value="Acid Proteases"/>
    <property type="match status" value="1"/>
</dbReference>
<feature type="region of interest" description="Disordered" evidence="1">
    <location>
        <begin position="118"/>
        <end position="163"/>
    </location>
</feature>
<accession>A0A9P7GU29</accession>
<keyword evidence="3" id="KW-1185">Reference proteome</keyword>
<feature type="compositionally biased region" description="Polar residues" evidence="1">
    <location>
        <begin position="118"/>
        <end position="132"/>
    </location>
</feature>
<gene>
    <name evidence="2" type="ORF">KAF25_006858</name>
</gene>
<dbReference type="EMBL" id="JAGPUO010000030">
    <property type="protein sequence ID" value="KAG5655355.1"/>
    <property type="molecule type" value="Genomic_DNA"/>
</dbReference>
<sequence length="163" mass="17689">MLDDSTGLYLVNESHHDQLLASNAEVSFRLSDVLEGGSTVTITLPYQAFDLKAEYPLVENISYYFPLRRAMNESQYTLGRTFLQEAYLTADYERGVFNISQCSWVEGAKARVATITSSVTDGDSGNEASSSGRGEGENTDAGGEDSDRKSTTKPLNNPAIAGI</sequence>
<protein>
    <submittedName>
        <fullName evidence="2">Uncharacterized protein</fullName>
    </submittedName>
</protein>
<dbReference type="InterPro" id="IPR021109">
    <property type="entry name" value="Peptidase_aspartic_dom_sf"/>
</dbReference>
<feature type="non-terminal residue" evidence="2">
    <location>
        <position position="163"/>
    </location>
</feature>
<name>A0A9P7GU29_9HYPO</name>
<evidence type="ECO:0000256" key="1">
    <source>
        <dbReference type="SAM" id="MobiDB-lite"/>
    </source>
</evidence>
<dbReference type="AlphaFoldDB" id="A0A9P7GU29"/>
<comment type="caution">
    <text evidence="2">The sequence shown here is derived from an EMBL/GenBank/DDBJ whole genome shotgun (WGS) entry which is preliminary data.</text>
</comment>
<proteinExistence type="predicted"/>
<evidence type="ECO:0000313" key="3">
    <source>
        <dbReference type="Proteomes" id="UP000782241"/>
    </source>
</evidence>
<organism evidence="2 3">
    <name type="scientific">Fusarium avenaceum</name>
    <dbReference type="NCBI Taxonomy" id="40199"/>
    <lineage>
        <taxon>Eukaryota</taxon>
        <taxon>Fungi</taxon>
        <taxon>Dikarya</taxon>
        <taxon>Ascomycota</taxon>
        <taxon>Pezizomycotina</taxon>
        <taxon>Sordariomycetes</taxon>
        <taxon>Hypocreomycetidae</taxon>
        <taxon>Hypocreales</taxon>
        <taxon>Nectriaceae</taxon>
        <taxon>Fusarium</taxon>
        <taxon>Fusarium tricinctum species complex</taxon>
    </lineage>
</organism>
<dbReference type="Proteomes" id="UP000782241">
    <property type="component" value="Unassembled WGS sequence"/>
</dbReference>
<evidence type="ECO:0000313" key="2">
    <source>
        <dbReference type="EMBL" id="KAG5655355.1"/>
    </source>
</evidence>